<sequence>MIYFVLVKTLYVIFSCHSFDCSNPFDP</sequence>
<dbReference type="EMBL" id="GGEC01090046">
    <property type="protein sequence ID" value="MBX70530.1"/>
    <property type="molecule type" value="Transcribed_RNA"/>
</dbReference>
<name>A0A2P2QU36_RHIMU</name>
<proteinExistence type="predicted"/>
<protein>
    <submittedName>
        <fullName evidence="1">Uncharacterized protein</fullName>
    </submittedName>
</protein>
<accession>A0A2P2QU36</accession>
<evidence type="ECO:0000313" key="1">
    <source>
        <dbReference type="EMBL" id="MBX70530.1"/>
    </source>
</evidence>
<dbReference type="AlphaFoldDB" id="A0A2P2QU36"/>
<reference evidence="1" key="1">
    <citation type="submission" date="2018-02" db="EMBL/GenBank/DDBJ databases">
        <title>Rhizophora mucronata_Transcriptome.</title>
        <authorList>
            <person name="Meera S.P."/>
            <person name="Sreeshan A."/>
            <person name="Augustine A."/>
        </authorList>
    </citation>
    <scope>NUCLEOTIDE SEQUENCE</scope>
    <source>
        <tissue evidence="1">Leaf</tissue>
    </source>
</reference>
<organism evidence="1">
    <name type="scientific">Rhizophora mucronata</name>
    <name type="common">Asiatic mangrove</name>
    <dbReference type="NCBI Taxonomy" id="61149"/>
    <lineage>
        <taxon>Eukaryota</taxon>
        <taxon>Viridiplantae</taxon>
        <taxon>Streptophyta</taxon>
        <taxon>Embryophyta</taxon>
        <taxon>Tracheophyta</taxon>
        <taxon>Spermatophyta</taxon>
        <taxon>Magnoliopsida</taxon>
        <taxon>eudicotyledons</taxon>
        <taxon>Gunneridae</taxon>
        <taxon>Pentapetalae</taxon>
        <taxon>rosids</taxon>
        <taxon>fabids</taxon>
        <taxon>Malpighiales</taxon>
        <taxon>Rhizophoraceae</taxon>
        <taxon>Rhizophora</taxon>
    </lineage>
</organism>